<gene>
    <name evidence="11" type="ORF">CLUMA_CG018249</name>
</gene>
<dbReference type="CDD" id="cd00190">
    <property type="entry name" value="Tryp_SPc"/>
    <property type="match status" value="3"/>
</dbReference>
<accession>A0A1J1IYB5</accession>
<evidence type="ECO:0000256" key="8">
    <source>
        <dbReference type="RuleBase" id="RU363034"/>
    </source>
</evidence>
<dbReference type="InterPro" id="IPR001314">
    <property type="entry name" value="Peptidase_S1A"/>
</dbReference>
<protein>
    <submittedName>
        <fullName evidence="11">CLUMA_CG018249, isoform A</fullName>
    </submittedName>
</protein>
<feature type="domain" description="Peptidase S1" evidence="10">
    <location>
        <begin position="713"/>
        <end position="947"/>
    </location>
</feature>
<dbReference type="InterPro" id="IPR043504">
    <property type="entry name" value="Peptidase_S1_PA_chymotrypsin"/>
</dbReference>
<comment type="subcellular location">
    <subcellularLocation>
        <location evidence="1">Membrane</location>
        <topology evidence="1">Single-pass type II membrane protein</topology>
    </subcellularLocation>
</comment>
<dbReference type="InterPro" id="IPR009003">
    <property type="entry name" value="Peptidase_S1_PA"/>
</dbReference>
<keyword evidence="3 8" id="KW-0378">Hydrolase</keyword>
<keyword evidence="2 8" id="KW-0645">Protease</keyword>
<dbReference type="GO" id="GO:0004252">
    <property type="term" value="F:serine-type endopeptidase activity"/>
    <property type="evidence" value="ECO:0007669"/>
    <property type="project" value="InterPro"/>
</dbReference>
<feature type="signal peptide" evidence="9">
    <location>
        <begin position="1"/>
        <end position="17"/>
    </location>
</feature>
<evidence type="ECO:0000256" key="2">
    <source>
        <dbReference type="ARBA" id="ARBA00022670"/>
    </source>
</evidence>
<evidence type="ECO:0000256" key="1">
    <source>
        <dbReference type="ARBA" id="ARBA00004606"/>
    </source>
</evidence>
<proteinExistence type="inferred from homology"/>
<dbReference type="PRINTS" id="PR00722">
    <property type="entry name" value="CHYMOTRYPSIN"/>
</dbReference>
<name>A0A1J1IYB5_9DIPT</name>
<dbReference type="InterPro" id="IPR018114">
    <property type="entry name" value="TRYPSIN_HIS"/>
</dbReference>
<organism evidence="11 12">
    <name type="scientific">Clunio marinus</name>
    <dbReference type="NCBI Taxonomy" id="568069"/>
    <lineage>
        <taxon>Eukaryota</taxon>
        <taxon>Metazoa</taxon>
        <taxon>Ecdysozoa</taxon>
        <taxon>Arthropoda</taxon>
        <taxon>Hexapoda</taxon>
        <taxon>Insecta</taxon>
        <taxon>Pterygota</taxon>
        <taxon>Neoptera</taxon>
        <taxon>Endopterygota</taxon>
        <taxon>Diptera</taxon>
        <taxon>Nematocera</taxon>
        <taxon>Chironomoidea</taxon>
        <taxon>Chironomidae</taxon>
        <taxon>Clunio</taxon>
    </lineage>
</organism>
<comment type="similarity">
    <text evidence="7">Belongs to the peptidase S1 family. CLIP subfamily.</text>
</comment>
<dbReference type="FunFam" id="2.40.10.10:FF:000006">
    <property type="entry name" value="Serine proteinase stubble"/>
    <property type="match status" value="2"/>
</dbReference>
<dbReference type="PANTHER" id="PTHR24252">
    <property type="entry name" value="ACROSIN-RELATED"/>
    <property type="match status" value="1"/>
</dbReference>
<dbReference type="Proteomes" id="UP000183832">
    <property type="component" value="Unassembled WGS sequence"/>
</dbReference>
<feature type="domain" description="Peptidase S1" evidence="10">
    <location>
        <begin position="40"/>
        <end position="220"/>
    </location>
</feature>
<dbReference type="GO" id="GO:0016020">
    <property type="term" value="C:membrane"/>
    <property type="evidence" value="ECO:0007669"/>
    <property type="project" value="UniProtKB-SubCell"/>
</dbReference>
<evidence type="ECO:0000256" key="9">
    <source>
        <dbReference type="SAM" id="SignalP"/>
    </source>
</evidence>
<evidence type="ECO:0000259" key="10">
    <source>
        <dbReference type="PROSITE" id="PS50240"/>
    </source>
</evidence>
<dbReference type="STRING" id="568069.A0A1J1IYB5"/>
<dbReference type="SUPFAM" id="SSF50494">
    <property type="entry name" value="Trypsin-like serine proteases"/>
    <property type="match status" value="3"/>
</dbReference>
<keyword evidence="12" id="KW-1185">Reference proteome</keyword>
<dbReference type="PROSITE" id="PS00134">
    <property type="entry name" value="TRYPSIN_HIS"/>
    <property type="match status" value="2"/>
</dbReference>
<evidence type="ECO:0000256" key="6">
    <source>
        <dbReference type="ARBA" id="ARBA00023157"/>
    </source>
</evidence>
<evidence type="ECO:0000256" key="4">
    <source>
        <dbReference type="ARBA" id="ARBA00022825"/>
    </source>
</evidence>
<dbReference type="GO" id="GO:0006508">
    <property type="term" value="P:proteolysis"/>
    <property type="evidence" value="ECO:0007669"/>
    <property type="project" value="UniProtKB-KW"/>
</dbReference>
<dbReference type="EMBL" id="CVRI01000064">
    <property type="protein sequence ID" value="CRL05275.1"/>
    <property type="molecule type" value="Genomic_DNA"/>
</dbReference>
<sequence length="954" mass="106213">MFRIIVLTIISFGVVTAWPSGKSSSTCNCVCGVRGRTQKIVGGSETHPNEYPWVAGLFKQNKLYCGATVISNKYLLTAAHCVSSFEPREIRAFVGGHNISRDYTEIKRIKKIIPHENFDIFTFNNDIALLELDTPLFYSSRVAPACLPSGEQEDFTDQLTLVAGWGRVSERSQTSQTLRSVIVPIWSQEECLMAGCARKSLPGIYTRVVNYLDWIQKKMKGECMCQPRNGQRTNFLEKLGEGEGLLHVVVINQITMSNFQPTVDSKYMNNSINVKLVSGFNYTDDNFRDGKFLFDSLFGLELEEELISNDATNTLKSCECECGQSKQEIRIVGGRPTGINQFPWVARLVYDGQFHCGGSLLTADYVLTAAHCVRRLKRSKIRVILGDHDQFVTSETEAIQRAVSAVIRHRNFDQNTYNHDIALLRLRKPVSFSKGIQPICLPREGIDPSGKLGTVVGWGRTAEGGSLPGILQHVNVPVLTLEQCRGMKYRASRITPNMLCAGGIKQKTDSCQGDSGGPLLVNNGEKYEIVGIVSWGVGCGRQGYPGVYTRVQRSFKLTLKLHLKLLKMKFLGIFVSMICAVFISNVECGSEFEGVYAPECEFGPFGIVMNTEGDCNLPCPGAEVKIQTKFDDTQEADVCCFSLLITSCWSYQGKVGKGKIQIYNGNRYTEAKSLKDNGTKTIFGLNRNRPPAHDTPASPCSCRCGERNDESRIVGGSTTGVNEFPWMARLSYFNRFYCGGMLINDRYVLTAAHCVKGFMWFMIKVTFGEHDRCDDSMRAETRFVLRAISQKFSYSNFDNDMALLRLNDRVPITDFIRPICLPTNKGEAYVGKTGLVTGWGTLKEDGKPSCTLQEVEVPILSNEECIGKTNYTAKMITNNMMCAGYPGVGQRDSCQGDSGGPLQVERDDKRYELVGIVSWGNGCARPAYPGVYTRVTRYLDWIHENSKDGCFCSQ</sequence>
<dbReference type="FunFam" id="2.40.10.10:FF:000068">
    <property type="entry name" value="transmembrane protease serine 2"/>
    <property type="match status" value="1"/>
</dbReference>
<feature type="domain" description="Peptidase S1" evidence="10">
    <location>
        <begin position="331"/>
        <end position="564"/>
    </location>
</feature>
<evidence type="ECO:0000313" key="12">
    <source>
        <dbReference type="Proteomes" id="UP000183832"/>
    </source>
</evidence>
<dbReference type="SMART" id="SM00020">
    <property type="entry name" value="Tryp_SPc"/>
    <property type="match status" value="3"/>
</dbReference>
<feature type="chain" id="PRO_5012204655" evidence="9">
    <location>
        <begin position="18"/>
        <end position="954"/>
    </location>
</feature>
<dbReference type="AlphaFoldDB" id="A0A1J1IYB5"/>
<keyword evidence="9" id="KW-0732">Signal</keyword>
<dbReference type="Gene3D" id="2.40.10.10">
    <property type="entry name" value="Trypsin-like serine proteases"/>
    <property type="match status" value="4"/>
</dbReference>
<dbReference type="PANTHER" id="PTHR24252:SF7">
    <property type="entry name" value="HYALIN"/>
    <property type="match status" value="1"/>
</dbReference>
<evidence type="ECO:0000256" key="7">
    <source>
        <dbReference type="ARBA" id="ARBA00024195"/>
    </source>
</evidence>
<reference evidence="11 12" key="1">
    <citation type="submission" date="2015-04" db="EMBL/GenBank/DDBJ databases">
        <authorList>
            <person name="Syromyatnikov M.Y."/>
            <person name="Popov V.N."/>
        </authorList>
    </citation>
    <scope>NUCLEOTIDE SEQUENCE [LARGE SCALE GENOMIC DNA]</scope>
</reference>
<dbReference type="Pfam" id="PF00089">
    <property type="entry name" value="Trypsin"/>
    <property type="match status" value="3"/>
</dbReference>
<dbReference type="PROSITE" id="PS00135">
    <property type="entry name" value="TRYPSIN_SER"/>
    <property type="match status" value="2"/>
</dbReference>
<dbReference type="PROSITE" id="PS50240">
    <property type="entry name" value="TRYPSIN_DOM"/>
    <property type="match status" value="3"/>
</dbReference>
<dbReference type="OrthoDB" id="546450at2759"/>
<evidence type="ECO:0000313" key="11">
    <source>
        <dbReference type="EMBL" id="CRL05275.1"/>
    </source>
</evidence>
<evidence type="ECO:0000256" key="3">
    <source>
        <dbReference type="ARBA" id="ARBA00022801"/>
    </source>
</evidence>
<evidence type="ECO:0000256" key="5">
    <source>
        <dbReference type="ARBA" id="ARBA00022968"/>
    </source>
</evidence>
<keyword evidence="6" id="KW-1015">Disulfide bond</keyword>
<keyword evidence="5" id="KW-0812">Transmembrane</keyword>
<keyword evidence="5" id="KW-0735">Signal-anchor</keyword>
<keyword evidence="4 8" id="KW-0720">Serine protease</keyword>
<dbReference type="InterPro" id="IPR033116">
    <property type="entry name" value="TRYPSIN_SER"/>
</dbReference>
<dbReference type="InterPro" id="IPR001254">
    <property type="entry name" value="Trypsin_dom"/>
</dbReference>